<reference evidence="3" key="1">
    <citation type="journal article" date="2024" name="IScience">
        <title>Strigolactones Initiate the Formation of Haustorium-like Structures in Castilleja.</title>
        <authorList>
            <person name="Buerger M."/>
            <person name="Peterson D."/>
            <person name="Chory J."/>
        </authorList>
    </citation>
    <scope>NUCLEOTIDE SEQUENCE [LARGE SCALE GENOMIC DNA]</scope>
</reference>
<dbReference type="PANTHER" id="PTHR33728:SF13">
    <property type="entry name" value="CTTNBP 2 AMINO-TERMINAL-LIKE PROTEIN"/>
    <property type="match status" value="1"/>
</dbReference>
<accession>A0ABD3C5Y3</accession>
<comment type="caution">
    <text evidence="2">The sequence shown here is derived from an EMBL/GenBank/DDBJ whole genome shotgun (WGS) entry which is preliminary data.</text>
</comment>
<keyword evidence="1" id="KW-1133">Transmembrane helix</keyword>
<organism evidence="2 3">
    <name type="scientific">Castilleja foliolosa</name>
    <dbReference type="NCBI Taxonomy" id="1961234"/>
    <lineage>
        <taxon>Eukaryota</taxon>
        <taxon>Viridiplantae</taxon>
        <taxon>Streptophyta</taxon>
        <taxon>Embryophyta</taxon>
        <taxon>Tracheophyta</taxon>
        <taxon>Spermatophyta</taxon>
        <taxon>Magnoliopsida</taxon>
        <taxon>eudicotyledons</taxon>
        <taxon>Gunneridae</taxon>
        <taxon>Pentapetalae</taxon>
        <taxon>asterids</taxon>
        <taxon>lamiids</taxon>
        <taxon>Lamiales</taxon>
        <taxon>Orobanchaceae</taxon>
        <taxon>Pedicularideae</taxon>
        <taxon>Castillejinae</taxon>
        <taxon>Castilleja</taxon>
    </lineage>
</organism>
<proteinExistence type="predicted"/>
<dbReference type="Proteomes" id="UP001632038">
    <property type="component" value="Unassembled WGS sequence"/>
</dbReference>
<name>A0ABD3C5Y3_9LAMI</name>
<dbReference type="PANTHER" id="PTHR33728">
    <property type="entry name" value="CTTNBP 2 AMINO-TERMINAL-LIKE PROTEIN"/>
    <property type="match status" value="1"/>
</dbReference>
<sequence length="144" mass="15717">MVGENQGLGGWTPAPGVAPPYLQRDDHWTHFDNSVNAVWFGFVATAILIAMFLVMAIFEKFLRTTPPAHSTAGERRRPDIEAPDCIGDVNAKLGYPSPKIPVSAREVSVVMPGDNVPTFLAHPAPVPCHPELISWPSHREPSDL</sequence>
<keyword evidence="3" id="KW-1185">Reference proteome</keyword>
<dbReference type="EMBL" id="JAVIJP010000053">
    <property type="protein sequence ID" value="KAL3624903.1"/>
    <property type="molecule type" value="Genomic_DNA"/>
</dbReference>
<evidence type="ECO:0000256" key="1">
    <source>
        <dbReference type="SAM" id="Phobius"/>
    </source>
</evidence>
<evidence type="ECO:0000313" key="2">
    <source>
        <dbReference type="EMBL" id="KAL3624903.1"/>
    </source>
</evidence>
<protein>
    <submittedName>
        <fullName evidence="2">Uncharacterized protein</fullName>
    </submittedName>
</protein>
<evidence type="ECO:0000313" key="3">
    <source>
        <dbReference type="Proteomes" id="UP001632038"/>
    </source>
</evidence>
<keyword evidence="1" id="KW-0812">Transmembrane</keyword>
<gene>
    <name evidence="2" type="ORF">CASFOL_031571</name>
</gene>
<keyword evidence="1" id="KW-0472">Membrane</keyword>
<feature type="transmembrane region" description="Helical" evidence="1">
    <location>
        <begin position="37"/>
        <end position="58"/>
    </location>
</feature>
<dbReference type="AlphaFoldDB" id="A0ABD3C5Y3"/>